<accession>A0A0R1RI54</accession>
<dbReference type="RefSeq" id="WP_197713248.1">
    <property type="nucleotide sequence ID" value="NZ_AZFE01000030.1"/>
</dbReference>
<dbReference type="STRING" id="1423778.FC70_GL000600"/>
<dbReference type="InterPro" id="IPR002734">
    <property type="entry name" value="RibDG_C"/>
</dbReference>
<dbReference type="Proteomes" id="UP000051697">
    <property type="component" value="Unassembled WGS sequence"/>
</dbReference>
<keyword evidence="3" id="KW-1185">Reference proteome</keyword>
<dbReference type="Pfam" id="PF01872">
    <property type="entry name" value="RibD_C"/>
    <property type="match status" value="1"/>
</dbReference>
<feature type="domain" description="Bacterial bifunctional deaminase-reductase C-terminal" evidence="1">
    <location>
        <begin position="5"/>
        <end position="69"/>
    </location>
</feature>
<dbReference type="GO" id="GO:0009231">
    <property type="term" value="P:riboflavin biosynthetic process"/>
    <property type="evidence" value="ECO:0007669"/>
    <property type="project" value="InterPro"/>
</dbReference>
<evidence type="ECO:0000259" key="1">
    <source>
        <dbReference type="Pfam" id="PF01872"/>
    </source>
</evidence>
<evidence type="ECO:0000313" key="3">
    <source>
        <dbReference type="Proteomes" id="UP000051697"/>
    </source>
</evidence>
<sequence>MCSSAKSGKDIWLIGGASIITPLIKNNLIDEYQITLIPVILGKGIRLFENLDINEVRALKLTDTHTVGDMVYLTYK</sequence>
<dbReference type="EMBL" id="AZFE01000030">
    <property type="protein sequence ID" value="KRL56014.1"/>
    <property type="molecule type" value="Genomic_DNA"/>
</dbReference>
<gene>
    <name evidence="2" type="ORF">FC70_GL000600</name>
</gene>
<dbReference type="GO" id="GO:0008703">
    <property type="term" value="F:5-amino-6-(5-phosphoribosylamino)uracil reductase activity"/>
    <property type="evidence" value="ECO:0007669"/>
    <property type="project" value="InterPro"/>
</dbReference>
<organism evidence="2 3">
    <name type="scientific">Paucilactobacillus oligofermentans DSM 15707 = LMG 22743</name>
    <dbReference type="NCBI Taxonomy" id="1423778"/>
    <lineage>
        <taxon>Bacteria</taxon>
        <taxon>Bacillati</taxon>
        <taxon>Bacillota</taxon>
        <taxon>Bacilli</taxon>
        <taxon>Lactobacillales</taxon>
        <taxon>Lactobacillaceae</taxon>
        <taxon>Paucilactobacillus</taxon>
    </lineage>
</organism>
<dbReference type="InterPro" id="IPR050765">
    <property type="entry name" value="Riboflavin_Biosynth_HTPR"/>
</dbReference>
<dbReference type="AlphaFoldDB" id="A0A0R1RI54"/>
<proteinExistence type="predicted"/>
<dbReference type="InterPro" id="IPR024072">
    <property type="entry name" value="DHFR-like_dom_sf"/>
</dbReference>
<reference evidence="2 3" key="1">
    <citation type="journal article" date="2015" name="Genome Announc.">
        <title>Expanding the biotechnology potential of lactobacilli through comparative genomics of 213 strains and associated genera.</title>
        <authorList>
            <person name="Sun Z."/>
            <person name="Harris H.M."/>
            <person name="McCann A."/>
            <person name="Guo C."/>
            <person name="Argimon S."/>
            <person name="Zhang W."/>
            <person name="Yang X."/>
            <person name="Jeffery I.B."/>
            <person name="Cooney J.C."/>
            <person name="Kagawa T.F."/>
            <person name="Liu W."/>
            <person name="Song Y."/>
            <person name="Salvetti E."/>
            <person name="Wrobel A."/>
            <person name="Rasinkangas P."/>
            <person name="Parkhill J."/>
            <person name="Rea M.C."/>
            <person name="O'Sullivan O."/>
            <person name="Ritari J."/>
            <person name="Douillard F.P."/>
            <person name="Paul Ross R."/>
            <person name="Yang R."/>
            <person name="Briner A.E."/>
            <person name="Felis G.E."/>
            <person name="de Vos W.M."/>
            <person name="Barrangou R."/>
            <person name="Klaenhammer T.R."/>
            <person name="Caufield P.W."/>
            <person name="Cui Y."/>
            <person name="Zhang H."/>
            <person name="O'Toole P.W."/>
        </authorList>
    </citation>
    <scope>NUCLEOTIDE SEQUENCE [LARGE SCALE GENOMIC DNA]</scope>
    <source>
        <strain evidence="2 3">DSM 15707</strain>
    </source>
</reference>
<comment type="caution">
    <text evidence="2">The sequence shown here is derived from an EMBL/GenBank/DDBJ whole genome shotgun (WGS) entry which is preliminary data.</text>
</comment>
<dbReference type="PANTHER" id="PTHR38011">
    <property type="entry name" value="DIHYDROFOLATE REDUCTASE FAMILY PROTEIN (AFU_ORTHOLOGUE AFUA_8G06820)"/>
    <property type="match status" value="1"/>
</dbReference>
<dbReference type="PANTHER" id="PTHR38011:SF11">
    <property type="entry name" value="2,5-DIAMINO-6-RIBOSYLAMINO-4(3H)-PYRIMIDINONE 5'-PHOSPHATE REDUCTASE"/>
    <property type="match status" value="1"/>
</dbReference>
<protein>
    <recommendedName>
        <fullName evidence="1">Bacterial bifunctional deaminase-reductase C-terminal domain-containing protein</fullName>
    </recommendedName>
</protein>
<name>A0A0R1RI54_9LACO</name>
<dbReference type="PATRIC" id="fig|1423778.4.peg.627"/>
<evidence type="ECO:0000313" key="2">
    <source>
        <dbReference type="EMBL" id="KRL56014.1"/>
    </source>
</evidence>
<dbReference type="SUPFAM" id="SSF53597">
    <property type="entry name" value="Dihydrofolate reductase-like"/>
    <property type="match status" value="1"/>
</dbReference>
<dbReference type="Gene3D" id="3.40.430.10">
    <property type="entry name" value="Dihydrofolate Reductase, subunit A"/>
    <property type="match status" value="1"/>
</dbReference>